<dbReference type="InterPro" id="IPR036271">
    <property type="entry name" value="Tet_transcr_reg_TetR-rel_C_sf"/>
</dbReference>
<dbReference type="AlphaFoldDB" id="A0A1G7KFG4"/>
<dbReference type="SUPFAM" id="SSF46689">
    <property type="entry name" value="Homeodomain-like"/>
    <property type="match status" value="1"/>
</dbReference>
<evidence type="ECO:0000313" key="7">
    <source>
        <dbReference type="Proteomes" id="UP000199245"/>
    </source>
</evidence>
<evidence type="ECO:0000259" key="5">
    <source>
        <dbReference type="PROSITE" id="PS50977"/>
    </source>
</evidence>
<dbReference type="PROSITE" id="PS50977">
    <property type="entry name" value="HTH_TETR_2"/>
    <property type="match status" value="1"/>
</dbReference>
<gene>
    <name evidence="6" type="ORF">SAMN05216337_105254</name>
</gene>
<protein>
    <submittedName>
        <fullName evidence="6">Transcriptional regulator, TetR family</fullName>
    </submittedName>
</protein>
<dbReference type="EMBL" id="FMZW01000052">
    <property type="protein sequence ID" value="SDF36028.1"/>
    <property type="molecule type" value="Genomic_DNA"/>
</dbReference>
<keyword evidence="3" id="KW-0804">Transcription</keyword>
<dbReference type="SUPFAM" id="SSF48498">
    <property type="entry name" value="Tetracyclin repressor-like, C-terminal domain"/>
    <property type="match status" value="1"/>
</dbReference>
<evidence type="ECO:0000256" key="2">
    <source>
        <dbReference type="ARBA" id="ARBA00023125"/>
    </source>
</evidence>
<evidence type="ECO:0000256" key="1">
    <source>
        <dbReference type="ARBA" id="ARBA00023015"/>
    </source>
</evidence>
<evidence type="ECO:0000256" key="4">
    <source>
        <dbReference type="PROSITE-ProRule" id="PRU00335"/>
    </source>
</evidence>
<dbReference type="Pfam" id="PF13305">
    <property type="entry name" value="TetR_C_33"/>
    <property type="match status" value="1"/>
</dbReference>
<dbReference type="Proteomes" id="UP000199245">
    <property type="component" value="Unassembled WGS sequence"/>
</dbReference>
<dbReference type="InterPro" id="IPR001647">
    <property type="entry name" value="HTH_TetR"/>
</dbReference>
<dbReference type="Gene3D" id="1.10.357.10">
    <property type="entry name" value="Tetracycline Repressor, domain 2"/>
    <property type="match status" value="1"/>
</dbReference>
<dbReference type="PANTHER" id="PTHR30055">
    <property type="entry name" value="HTH-TYPE TRANSCRIPTIONAL REGULATOR RUTR"/>
    <property type="match status" value="1"/>
</dbReference>
<dbReference type="InterPro" id="IPR025996">
    <property type="entry name" value="MT1864/Rv1816-like_C"/>
</dbReference>
<dbReference type="GO" id="GO:0000976">
    <property type="term" value="F:transcription cis-regulatory region binding"/>
    <property type="evidence" value="ECO:0007669"/>
    <property type="project" value="TreeGrafter"/>
</dbReference>
<accession>A0A1G7KFG4</accession>
<keyword evidence="1" id="KW-0805">Transcription regulation</keyword>
<dbReference type="RefSeq" id="WP_050385268.1">
    <property type="nucleotide sequence ID" value="NZ_FMZW01000052.1"/>
</dbReference>
<name>A0A1G7KFG4_9BRAD</name>
<feature type="domain" description="HTH tetR-type" evidence="5">
    <location>
        <begin position="9"/>
        <end position="69"/>
    </location>
</feature>
<dbReference type="InterPro" id="IPR050109">
    <property type="entry name" value="HTH-type_TetR-like_transc_reg"/>
</dbReference>
<reference evidence="6 7" key="1">
    <citation type="submission" date="2016-10" db="EMBL/GenBank/DDBJ databases">
        <authorList>
            <person name="de Groot N.N."/>
        </authorList>
    </citation>
    <scope>NUCLEOTIDE SEQUENCE [LARGE SCALE GENOMIC DNA]</scope>
    <source>
        <strain evidence="6 7">R5</strain>
    </source>
</reference>
<sequence>MSKALERRAKLREALIEAAERAIAAKGLGGLKTRELAQEIGVANGGVYNLVEDVDELILRVGSRTLARLDASLSLAEIGGAAAPREMLVRIAVAYCDFAADNLELWRALFEHRMQPGKPVPEWAITEQMELFRHIYKPLAALFPQRSPAQLGVTARSLFSAVHGMVALGLEHKLIAVPIGALRSEIATLTRAMVDGLTAKKE</sequence>
<evidence type="ECO:0000256" key="3">
    <source>
        <dbReference type="ARBA" id="ARBA00023163"/>
    </source>
</evidence>
<dbReference type="PANTHER" id="PTHR30055:SF234">
    <property type="entry name" value="HTH-TYPE TRANSCRIPTIONAL REGULATOR BETI"/>
    <property type="match status" value="1"/>
</dbReference>
<evidence type="ECO:0000313" key="6">
    <source>
        <dbReference type="EMBL" id="SDF36028.1"/>
    </source>
</evidence>
<dbReference type="GO" id="GO:0003700">
    <property type="term" value="F:DNA-binding transcription factor activity"/>
    <property type="evidence" value="ECO:0007669"/>
    <property type="project" value="TreeGrafter"/>
</dbReference>
<feature type="DNA-binding region" description="H-T-H motif" evidence="4">
    <location>
        <begin position="32"/>
        <end position="51"/>
    </location>
</feature>
<dbReference type="InterPro" id="IPR009057">
    <property type="entry name" value="Homeodomain-like_sf"/>
</dbReference>
<organism evidence="6 7">
    <name type="scientific">Bradyrhizobium brasilense</name>
    <dbReference type="NCBI Taxonomy" id="1419277"/>
    <lineage>
        <taxon>Bacteria</taxon>
        <taxon>Pseudomonadati</taxon>
        <taxon>Pseudomonadota</taxon>
        <taxon>Alphaproteobacteria</taxon>
        <taxon>Hyphomicrobiales</taxon>
        <taxon>Nitrobacteraceae</taxon>
        <taxon>Bradyrhizobium</taxon>
    </lineage>
</organism>
<keyword evidence="2 4" id="KW-0238">DNA-binding</keyword>
<proteinExistence type="predicted"/>
<dbReference type="Pfam" id="PF00440">
    <property type="entry name" value="TetR_N"/>
    <property type="match status" value="1"/>
</dbReference>